<keyword evidence="1" id="KW-0472">Membrane</keyword>
<gene>
    <name evidence="2" type="ORF">BRAN1462_LOCUS50927</name>
</gene>
<feature type="transmembrane region" description="Helical" evidence="1">
    <location>
        <begin position="205"/>
        <end position="229"/>
    </location>
</feature>
<protein>
    <submittedName>
        <fullName evidence="2">Uncharacterized protein</fullName>
    </submittedName>
</protein>
<organism evidence="2">
    <name type="scientific">Zooxanthella nutricula</name>
    <dbReference type="NCBI Taxonomy" id="1333877"/>
    <lineage>
        <taxon>Eukaryota</taxon>
        <taxon>Sar</taxon>
        <taxon>Alveolata</taxon>
        <taxon>Dinophyceae</taxon>
        <taxon>Peridiniales</taxon>
        <taxon>Peridiniales incertae sedis</taxon>
        <taxon>Zooxanthella</taxon>
    </lineage>
</organism>
<feature type="transmembrane region" description="Helical" evidence="1">
    <location>
        <begin position="125"/>
        <end position="150"/>
    </location>
</feature>
<keyword evidence="1" id="KW-0812">Transmembrane</keyword>
<sequence length="299" mass="31911">MPKKHSMLMSHGGIFAIGLAFAGTLMYIIALNLSLHSMSLSVEGSKYELRADVYLMSVGWTGDSKVWGALAKEAGKADTKFHTGIKRNFVDGESVASADVLTYVCAKQMKTLWPGACGYFGKLQVIGLLLVTCVVLNAVLAQGIACYKIFKHGTSKPVETRKASFCAILSISLVVMLVLVVLYSVSLHSWSDEEAVLDTDHSHGLSPGELVLCLGLACQAAQLVVAVLATRTFEEAMEEWEAKQNSQQGGYGAMAVNVPIAVGVAPPVMASSMMVTETTYSTSSPAMSPVMTRGPVPYF</sequence>
<proteinExistence type="predicted"/>
<feature type="transmembrane region" description="Helical" evidence="1">
    <location>
        <begin position="162"/>
        <end position="185"/>
    </location>
</feature>
<evidence type="ECO:0000313" key="2">
    <source>
        <dbReference type="EMBL" id="CAD9632763.1"/>
    </source>
</evidence>
<feature type="transmembrane region" description="Helical" evidence="1">
    <location>
        <begin position="12"/>
        <end position="35"/>
    </location>
</feature>
<reference evidence="2" key="1">
    <citation type="submission" date="2021-01" db="EMBL/GenBank/DDBJ databases">
        <authorList>
            <person name="Corre E."/>
            <person name="Pelletier E."/>
            <person name="Niang G."/>
            <person name="Scheremetjew M."/>
            <person name="Finn R."/>
            <person name="Kale V."/>
            <person name="Holt S."/>
            <person name="Cochrane G."/>
            <person name="Meng A."/>
            <person name="Brown T."/>
            <person name="Cohen L."/>
        </authorList>
    </citation>
    <scope>NUCLEOTIDE SEQUENCE</scope>
    <source>
        <strain evidence="2">RCC3387</strain>
    </source>
</reference>
<dbReference type="EMBL" id="HBGW01080147">
    <property type="protein sequence ID" value="CAD9632763.1"/>
    <property type="molecule type" value="Transcribed_RNA"/>
</dbReference>
<evidence type="ECO:0000256" key="1">
    <source>
        <dbReference type="SAM" id="Phobius"/>
    </source>
</evidence>
<keyword evidence="1" id="KW-1133">Transmembrane helix</keyword>
<name>A0A6U6SS12_9DINO</name>
<accession>A0A6U6SS12</accession>
<dbReference type="AlphaFoldDB" id="A0A6U6SS12"/>